<dbReference type="Proteomes" id="UP001140087">
    <property type="component" value="Unassembled WGS sequence"/>
</dbReference>
<sequence length="538" mass="59889">MAVDIARALVAHKDACGWLIGMLRASTMLWTLFAIAVGMAGWRVVYALYFSPLRHIPGPLLSRVTGKRLEVEALLGRFAKYGKKYSEKYGDINVCQPNSVCIADPADIRRVLSSPLMLKDSYYTLLRFTGIDNTISTTRPDEASKARRMLGPHFSTSYLNRMEPLIMEFGARAIVRRWDALVARSADGAATVNYAHAFGLCTFNVVSRLVYGQDIAALDPDSSGAELRWVQKSTMFVSMRTILQLLPRPLFRLLTLPWDHMFQRFYNHVGESIAARRQLLDALGPEDERPADLLQALLDCEDPGSRVHLNSEQIHAESLLLLIGGIDPTAFTLIWTTHLLLLYPACYQRAVGEVRSRFPPQGDAVITHAAARGALPYLEACILESMRLIPVPSVMIPRVVCGPGVTIKGHHLPPGTRIFADMYGSHMSQRHWADPHRFDPERFLAPGSRLSHCVFTFGYGTRICMGKQLAWMNMLTIMASLLRRYDFALPKGHTRTGPTVIDPATGYPKIMAMTHLLSRKPVCPDADCLVTITQAGAT</sequence>
<organism evidence="1 2">
    <name type="scientific">Coemansia helicoidea</name>
    <dbReference type="NCBI Taxonomy" id="1286919"/>
    <lineage>
        <taxon>Eukaryota</taxon>
        <taxon>Fungi</taxon>
        <taxon>Fungi incertae sedis</taxon>
        <taxon>Zoopagomycota</taxon>
        <taxon>Kickxellomycotina</taxon>
        <taxon>Kickxellomycetes</taxon>
        <taxon>Kickxellales</taxon>
        <taxon>Kickxellaceae</taxon>
        <taxon>Coemansia</taxon>
    </lineage>
</organism>
<accession>A0ACC1L6Y2</accession>
<reference evidence="1" key="1">
    <citation type="submission" date="2022-07" db="EMBL/GenBank/DDBJ databases">
        <title>Phylogenomic reconstructions and comparative analyses of Kickxellomycotina fungi.</title>
        <authorList>
            <person name="Reynolds N.K."/>
            <person name="Stajich J.E."/>
            <person name="Barry K."/>
            <person name="Grigoriev I.V."/>
            <person name="Crous P."/>
            <person name="Smith M.E."/>
        </authorList>
    </citation>
    <scope>NUCLEOTIDE SEQUENCE</scope>
    <source>
        <strain evidence="1">BCRC 34780</strain>
    </source>
</reference>
<keyword evidence="2" id="KW-1185">Reference proteome</keyword>
<protein>
    <submittedName>
        <fullName evidence="1">Uncharacterized protein</fullName>
    </submittedName>
</protein>
<evidence type="ECO:0000313" key="1">
    <source>
        <dbReference type="EMBL" id="KAJ2802105.1"/>
    </source>
</evidence>
<name>A0ACC1L6Y2_9FUNG</name>
<proteinExistence type="predicted"/>
<gene>
    <name evidence="1" type="ORF">H4R21_002545</name>
</gene>
<evidence type="ECO:0000313" key="2">
    <source>
        <dbReference type="Proteomes" id="UP001140087"/>
    </source>
</evidence>
<comment type="caution">
    <text evidence="1">The sequence shown here is derived from an EMBL/GenBank/DDBJ whole genome shotgun (WGS) entry which is preliminary data.</text>
</comment>
<dbReference type="EMBL" id="JANBUN010000666">
    <property type="protein sequence ID" value="KAJ2802105.1"/>
    <property type="molecule type" value="Genomic_DNA"/>
</dbReference>